<keyword evidence="2" id="KW-0342">GTP-binding</keyword>
<evidence type="ECO:0008006" key="4">
    <source>
        <dbReference type="Google" id="ProtNLM"/>
    </source>
</evidence>
<dbReference type="InterPro" id="IPR027417">
    <property type="entry name" value="P-loop_NTPase"/>
</dbReference>
<name>A0A0F9KUM4_9ZZZZ</name>
<keyword evidence="1" id="KW-0547">Nucleotide-binding</keyword>
<dbReference type="Pfam" id="PF00025">
    <property type="entry name" value="Arf"/>
    <property type="match status" value="1"/>
</dbReference>
<dbReference type="AlphaFoldDB" id="A0A0F9KUM4"/>
<organism evidence="3">
    <name type="scientific">marine sediment metagenome</name>
    <dbReference type="NCBI Taxonomy" id="412755"/>
    <lineage>
        <taxon>unclassified sequences</taxon>
        <taxon>metagenomes</taxon>
        <taxon>ecological metagenomes</taxon>
    </lineage>
</organism>
<dbReference type="EMBL" id="LAZR01008480">
    <property type="protein sequence ID" value="KKM78511.1"/>
    <property type="molecule type" value="Genomic_DNA"/>
</dbReference>
<dbReference type="PANTHER" id="PTHR42708">
    <property type="entry name" value="ATP/GTP-BINDING PROTEIN-RELATED"/>
    <property type="match status" value="1"/>
</dbReference>
<comment type="caution">
    <text evidence="3">The sequence shown here is derived from an EMBL/GenBank/DDBJ whole genome shotgun (WGS) entry which is preliminary data.</text>
</comment>
<dbReference type="InterPro" id="IPR052705">
    <property type="entry name" value="Gliding_Motility_GTPase"/>
</dbReference>
<evidence type="ECO:0000313" key="3">
    <source>
        <dbReference type="EMBL" id="KKM78511.1"/>
    </source>
</evidence>
<dbReference type="InterPro" id="IPR006689">
    <property type="entry name" value="Small_GTPase_ARF/SAR"/>
</dbReference>
<accession>A0A0F9KUM4</accession>
<proteinExistence type="predicted"/>
<protein>
    <recommendedName>
        <fullName evidence="4">G domain-containing protein</fullName>
    </recommendedName>
</protein>
<dbReference type="PANTHER" id="PTHR42708:SF1">
    <property type="entry name" value="GLIDING MOTILITY PROTEIN MGLA"/>
    <property type="match status" value="1"/>
</dbReference>
<dbReference type="GO" id="GO:0005525">
    <property type="term" value="F:GTP binding"/>
    <property type="evidence" value="ECO:0007669"/>
    <property type="project" value="UniProtKB-KW"/>
</dbReference>
<dbReference type="GO" id="GO:0003924">
    <property type="term" value="F:GTPase activity"/>
    <property type="evidence" value="ECO:0007669"/>
    <property type="project" value="InterPro"/>
</dbReference>
<gene>
    <name evidence="3" type="ORF">LCGC14_1359210</name>
</gene>
<sequence>MVQYKDGNIYLKIVYYGMAGSGKTTILETFHKLTKDGKKEIIPVSDIQKIDRTSGATLYFDRGIFQTTKNKKVYYRVYTVAGQKGFSSLRIKVFNELDAETDAVIFVVNSQIKFFEDNIEFLLELKNITREKLIKEIPFIVMLNKQDLKEIIDHEDFIQILKQEKLWFDPQHELNMWNPLIYKTCALFEQEKDIYRSFYEVSRRAVLYHVYGDGKAPLDKKISNNSI</sequence>
<dbReference type="Gene3D" id="3.40.50.300">
    <property type="entry name" value="P-loop containing nucleotide triphosphate hydrolases"/>
    <property type="match status" value="1"/>
</dbReference>
<dbReference type="SUPFAM" id="SSF52540">
    <property type="entry name" value="P-loop containing nucleoside triphosphate hydrolases"/>
    <property type="match status" value="1"/>
</dbReference>
<evidence type="ECO:0000256" key="1">
    <source>
        <dbReference type="ARBA" id="ARBA00022741"/>
    </source>
</evidence>
<evidence type="ECO:0000256" key="2">
    <source>
        <dbReference type="ARBA" id="ARBA00023134"/>
    </source>
</evidence>
<reference evidence="3" key="1">
    <citation type="journal article" date="2015" name="Nature">
        <title>Complex archaea that bridge the gap between prokaryotes and eukaryotes.</title>
        <authorList>
            <person name="Spang A."/>
            <person name="Saw J.H."/>
            <person name="Jorgensen S.L."/>
            <person name="Zaremba-Niedzwiedzka K."/>
            <person name="Martijn J."/>
            <person name="Lind A.E."/>
            <person name="van Eijk R."/>
            <person name="Schleper C."/>
            <person name="Guy L."/>
            <person name="Ettema T.J."/>
        </authorList>
    </citation>
    <scope>NUCLEOTIDE SEQUENCE</scope>
</reference>
<dbReference type="PRINTS" id="PR00449">
    <property type="entry name" value="RASTRNSFRMNG"/>
</dbReference>